<evidence type="ECO:0000259" key="7">
    <source>
        <dbReference type="Pfam" id="PF08540"/>
    </source>
</evidence>
<comment type="similarity">
    <text evidence="1 5">Belongs to the thiolase-like superfamily. HMG-CoA synthase family.</text>
</comment>
<dbReference type="EC" id="2.3.3.10" evidence="5"/>
<dbReference type="InterPro" id="IPR013746">
    <property type="entry name" value="HMG_CoA_synt_C_dom"/>
</dbReference>
<keyword evidence="5" id="KW-1207">Sterol metabolism</keyword>
<feature type="binding site" evidence="4">
    <location>
        <position position="206"/>
    </location>
    <ligand>
        <name>CoA</name>
        <dbReference type="ChEBI" id="CHEBI:57287"/>
    </ligand>
</feature>
<dbReference type="EMBL" id="HBIJ01022520">
    <property type="protein sequence ID" value="CAE0373918.1"/>
    <property type="molecule type" value="Transcribed_RNA"/>
</dbReference>
<protein>
    <recommendedName>
        <fullName evidence="5">Hydroxymethylglutaryl-CoA synthase</fullName>
        <shortName evidence="5">HMG-CoA synthase</shortName>
        <ecNumber evidence="5">2.3.3.10</ecNumber>
    </recommendedName>
    <alternativeName>
        <fullName evidence="5">3-hydroxy-3-methylglutaryl coenzyme A synthase</fullName>
    </alternativeName>
</protein>
<keyword evidence="5" id="KW-0752">Steroid biosynthesis</keyword>
<evidence type="ECO:0000256" key="3">
    <source>
        <dbReference type="PIRSR" id="PIRSR610122-1"/>
    </source>
</evidence>
<keyword evidence="5" id="KW-0756">Sterol biosynthesis</keyword>
<keyword evidence="5" id="KW-0753">Steroid metabolism</keyword>
<gene>
    <name evidence="8" type="ORF">ALAG00032_LOCUS14720</name>
</gene>
<dbReference type="InterPro" id="IPR013528">
    <property type="entry name" value="HMG_CoA_synth_N"/>
</dbReference>
<dbReference type="Pfam" id="PF08540">
    <property type="entry name" value="HMG_CoA_synt_C"/>
    <property type="match status" value="1"/>
</dbReference>
<dbReference type="GO" id="GO:0016126">
    <property type="term" value="P:sterol biosynthetic process"/>
    <property type="evidence" value="ECO:0007669"/>
    <property type="project" value="UniProtKB-KW"/>
</dbReference>
<dbReference type="GO" id="GO:0004421">
    <property type="term" value="F:hydroxymethylglutaryl-CoA synthase activity"/>
    <property type="evidence" value="ECO:0007669"/>
    <property type="project" value="UniProtKB-EC"/>
</dbReference>
<comment type="pathway">
    <text evidence="5">Metabolic intermediate biosynthesis; (R)-mevalonate biosynthesis; (R)-mevalonate from acetyl-CoA: step 2/3.</text>
</comment>
<evidence type="ECO:0000256" key="2">
    <source>
        <dbReference type="ARBA" id="ARBA00022679"/>
    </source>
</evidence>
<dbReference type="SUPFAM" id="SSF53901">
    <property type="entry name" value="Thiolase-like"/>
    <property type="match status" value="2"/>
</dbReference>
<keyword evidence="2 5" id="KW-0808">Transferase</keyword>
<dbReference type="GO" id="GO:0006084">
    <property type="term" value="P:acetyl-CoA metabolic process"/>
    <property type="evidence" value="ECO:0007669"/>
    <property type="project" value="InterPro"/>
</dbReference>
<feature type="domain" description="Hydroxymethylglutaryl-coenzyme A synthase N-terminal" evidence="6">
    <location>
        <begin position="3"/>
        <end position="172"/>
    </location>
</feature>
<evidence type="ECO:0000256" key="4">
    <source>
        <dbReference type="PIRSR" id="PIRSR610122-2"/>
    </source>
</evidence>
<proteinExistence type="inferred from homology"/>
<comment type="catalytic activity">
    <reaction evidence="5">
        <text>acetoacetyl-CoA + acetyl-CoA + H2O = (3S)-3-hydroxy-3-methylglutaryl-CoA + CoA + H(+)</text>
        <dbReference type="Rhea" id="RHEA:10188"/>
        <dbReference type="ChEBI" id="CHEBI:15377"/>
        <dbReference type="ChEBI" id="CHEBI:15378"/>
        <dbReference type="ChEBI" id="CHEBI:43074"/>
        <dbReference type="ChEBI" id="CHEBI:57286"/>
        <dbReference type="ChEBI" id="CHEBI:57287"/>
        <dbReference type="ChEBI" id="CHEBI:57288"/>
        <dbReference type="EC" id="2.3.3.10"/>
    </reaction>
</comment>
<evidence type="ECO:0000256" key="5">
    <source>
        <dbReference type="RuleBase" id="RU364071"/>
    </source>
</evidence>
<feature type="active site" description="Acyl-thioester intermediate" evidence="3">
    <location>
        <position position="116"/>
    </location>
</feature>
<dbReference type="NCBIfam" id="TIGR01833">
    <property type="entry name" value="HMG-CoA-S_euk"/>
    <property type="match status" value="1"/>
</dbReference>
<evidence type="ECO:0000256" key="1">
    <source>
        <dbReference type="ARBA" id="ARBA00007061"/>
    </source>
</evidence>
<dbReference type="AlphaFoldDB" id="A0A7S3K6M8"/>
<evidence type="ECO:0000313" key="8">
    <source>
        <dbReference type="EMBL" id="CAE0373918.1"/>
    </source>
</evidence>
<feature type="binding site" evidence="4">
    <location>
        <position position="246"/>
    </location>
    <ligand>
        <name>CoA</name>
        <dbReference type="ChEBI" id="CHEBI:57287"/>
    </ligand>
</feature>
<feature type="active site" description="Proton donor/acceptor" evidence="3">
    <location>
        <position position="241"/>
    </location>
</feature>
<sequence length="423" mass="46948">MMRPNDVGIIGMEWYCPQNYVDQRVLEKEDNCEGKYTKGLGQEQMSFCDDREDIGSILLTVAHRLLAKYPEIKIEQIGRLEVGTESLIDKSKSIKTTIAGALGIKDAEGITSINACYGGTAAFFNSVAWIESSAWDGRYAMLLCGDIAVYEKGPARPSGGAGAFAALIGPNAVLVLEPLRSTCVLDVWDFYKPKHSEYALVDGKLSQACYLRSVDLCWHQLQQKLSQVQDHMNYFDFYAFHAPYNKLVQKGFGRLFLSSLSEFDGEEYEATLFDKTLDIELRQKSADAFTSKVLPSALLPKRIGNTYTASVFLGLCSLVPHLQPNQRILLFSYGSGSLASMYSLRVTTSIQDLASRLGDPRVRLDARTACSFDQFSNALLAREAIYGQCDISPSSSDLPSLSSGTFALAHIDEHYRRSYVRID</sequence>
<keyword evidence="5" id="KW-0444">Lipid biosynthesis</keyword>
<dbReference type="InterPro" id="IPR016039">
    <property type="entry name" value="Thiolase-like"/>
</dbReference>
<dbReference type="Gene3D" id="3.40.47.10">
    <property type="match status" value="1"/>
</dbReference>
<organism evidence="8">
    <name type="scientific">Aureoumbra lagunensis</name>
    <dbReference type="NCBI Taxonomy" id="44058"/>
    <lineage>
        <taxon>Eukaryota</taxon>
        <taxon>Sar</taxon>
        <taxon>Stramenopiles</taxon>
        <taxon>Ochrophyta</taxon>
        <taxon>Pelagophyceae</taxon>
        <taxon>Pelagomonadales</taxon>
        <taxon>Aureoumbra</taxon>
    </lineage>
</organism>
<keyword evidence="5" id="KW-0443">Lipid metabolism</keyword>
<dbReference type="Pfam" id="PF01154">
    <property type="entry name" value="HMG_CoA_synt_N"/>
    <property type="match status" value="1"/>
</dbReference>
<feature type="domain" description="Hydroxymethylglutaryl-coenzyme A synthase C-terminal" evidence="7">
    <location>
        <begin position="175"/>
        <end position="420"/>
    </location>
</feature>
<dbReference type="CDD" id="cd00827">
    <property type="entry name" value="init_cond_enzymes"/>
    <property type="match status" value="1"/>
</dbReference>
<feature type="active site" description="Proton donor/acceptor" evidence="3">
    <location>
        <position position="85"/>
    </location>
</feature>
<evidence type="ECO:0000259" key="6">
    <source>
        <dbReference type="Pfam" id="PF01154"/>
    </source>
</evidence>
<dbReference type="UniPathway" id="UPA00058">
    <property type="reaction ID" value="UER00102"/>
</dbReference>
<reference evidence="8" key="1">
    <citation type="submission" date="2021-01" db="EMBL/GenBank/DDBJ databases">
        <authorList>
            <person name="Corre E."/>
            <person name="Pelletier E."/>
            <person name="Niang G."/>
            <person name="Scheremetjew M."/>
            <person name="Finn R."/>
            <person name="Kale V."/>
            <person name="Holt S."/>
            <person name="Cochrane G."/>
            <person name="Meng A."/>
            <person name="Brown T."/>
            <person name="Cohen L."/>
        </authorList>
    </citation>
    <scope>NUCLEOTIDE SEQUENCE</scope>
    <source>
        <strain evidence="8">CCMP1510</strain>
    </source>
</reference>
<dbReference type="InterPro" id="IPR010122">
    <property type="entry name" value="HMG_CoA_synthase_euk"/>
</dbReference>
<dbReference type="PANTHER" id="PTHR43323:SF2">
    <property type="entry name" value="HYDROXYMETHYLGLUTARYL-COA SYNTHASE"/>
    <property type="match status" value="1"/>
</dbReference>
<dbReference type="PANTHER" id="PTHR43323">
    <property type="entry name" value="3-HYDROXY-3-METHYLGLUTARYL COENZYME A SYNTHASE"/>
    <property type="match status" value="1"/>
</dbReference>
<name>A0A7S3K6M8_9STRA</name>
<dbReference type="GO" id="GO:0010142">
    <property type="term" value="P:farnesyl diphosphate biosynthetic process, mevalonate pathway"/>
    <property type="evidence" value="ECO:0007669"/>
    <property type="project" value="InterPro"/>
</dbReference>
<comment type="function">
    <text evidence="5">Catalyzes the condensation of acetyl-CoA with acetoacetyl-CoA to form HMG-CoA.</text>
</comment>
<accession>A0A7S3K6M8</accession>
<feature type="binding site" evidence="4">
    <location>
        <position position="250"/>
    </location>
    <ligand>
        <name>CoA</name>
        <dbReference type="ChEBI" id="CHEBI:57287"/>
    </ligand>
</feature>